<sequence length="363" mass="41703">MDKANYKIGTKEFVATMLLIIGISVSDDTSAILFQTMKNTAWMQPILSAIIIIIPLILLIKVVNVYKDKDMSEIIIHLFGKYIGSFTLFALWVLLTIRIIIESAIYTNIIETMFYSKTPPIVIYIFLMVVCGYIAIKGAVHITSIAWVVLPAIKISFLTSLLLTIGYGNLNFLFPILGPGEKVIMKESFLKASIYIDFLFLCFLLPYLKNRNVFQKASRIALPILIVELAIAFIIFLIFFDYSAAKLQNFPYHEILRYIHVGFLTNMESFFFPFWLMATFVRFSIYIYINLHIVRKVFKIERTEFLMPGLLALVILIGLIPDSPSFTLFNMKLHYFNILSPIFIVFPFLLWIVAYSKGDFKSG</sequence>
<feature type="transmembrane region" description="Helical" evidence="8">
    <location>
        <begin position="78"/>
        <end position="101"/>
    </location>
</feature>
<feature type="transmembrane region" description="Helical" evidence="8">
    <location>
        <begin position="220"/>
        <end position="240"/>
    </location>
</feature>
<keyword evidence="3" id="KW-0813">Transport</keyword>
<dbReference type="PANTHER" id="PTHR34975:SF2">
    <property type="entry name" value="SPORE GERMINATION PROTEIN A2"/>
    <property type="match status" value="1"/>
</dbReference>
<dbReference type="Proteomes" id="UP000247978">
    <property type="component" value="Unassembled WGS sequence"/>
</dbReference>
<evidence type="ECO:0000256" key="2">
    <source>
        <dbReference type="ARBA" id="ARBA00007998"/>
    </source>
</evidence>
<dbReference type="GO" id="GO:0016020">
    <property type="term" value="C:membrane"/>
    <property type="evidence" value="ECO:0007669"/>
    <property type="project" value="UniProtKB-SubCell"/>
</dbReference>
<feature type="transmembrane region" description="Helical" evidence="8">
    <location>
        <begin position="189"/>
        <end position="208"/>
    </location>
</feature>
<feature type="transmembrane region" description="Helical" evidence="8">
    <location>
        <begin position="46"/>
        <end position="66"/>
    </location>
</feature>
<organism evidence="9 10">
    <name type="scientific">Pseudogracilibacillus auburnensis</name>
    <dbReference type="NCBI Taxonomy" id="1494959"/>
    <lineage>
        <taxon>Bacteria</taxon>
        <taxon>Bacillati</taxon>
        <taxon>Bacillota</taxon>
        <taxon>Bacilli</taxon>
        <taxon>Bacillales</taxon>
        <taxon>Bacillaceae</taxon>
        <taxon>Pseudogracilibacillus</taxon>
    </lineage>
</organism>
<feature type="transmembrane region" description="Helical" evidence="8">
    <location>
        <begin position="270"/>
        <end position="291"/>
    </location>
</feature>
<comment type="subcellular location">
    <subcellularLocation>
        <location evidence="1">Membrane</location>
        <topology evidence="1">Multi-pass membrane protein</topology>
    </subcellularLocation>
</comment>
<keyword evidence="4" id="KW-0309">Germination</keyword>
<protein>
    <submittedName>
        <fullName evidence="9">Spore germination protein (Amino acid permease)</fullName>
    </submittedName>
</protein>
<feature type="transmembrane region" description="Helical" evidence="8">
    <location>
        <begin position="121"/>
        <end position="150"/>
    </location>
</feature>
<evidence type="ECO:0000256" key="4">
    <source>
        <dbReference type="ARBA" id="ARBA00022544"/>
    </source>
</evidence>
<dbReference type="EMBL" id="QJJQ01000002">
    <property type="protein sequence ID" value="PXW89279.1"/>
    <property type="molecule type" value="Genomic_DNA"/>
</dbReference>
<evidence type="ECO:0000256" key="7">
    <source>
        <dbReference type="ARBA" id="ARBA00023136"/>
    </source>
</evidence>
<keyword evidence="6 8" id="KW-1133">Transmembrane helix</keyword>
<evidence type="ECO:0000313" key="9">
    <source>
        <dbReference type="EMBL" id="PXW89279.1"/>
    </source>
</evidence>
<feature type="transmembrane region" description="Helical" evidence="8">
    <location>
        <begin position="12"/>
        <end position="34"/>
    </location>
</feature>
<evidence type="ECO:0000256" key="5">
    <source>
        <dbReference type="ARBA" id="ARBA00022692"/>
    </source>
</evidence>
<evidence type="ECO:0000256" key="8">
    <source>
        <dbReference type="SAM" id="Phobius"/>
    </source>
</evidence>
<dbReference type="RefSeq" id="WP_110394020.1">
    <property type="nucleotide sequence ID" value="NZ_JADIJL010000013.1"/>
</dbReference>
<evidence type="ECO:0000256" key="1">
    <source>
        <dbReference type="ARBA" id="ARBA00004141"/>
    </source>
</evidence>
<evidence type="ECO:0000256" key="6">
    <source>
        <dbReference type="ARBA" id="ARBA00022989"/>
    </source>
</evidence>
<name>A0A2V3WKP2_9BACI</name>
<evidence type="ECO:0000256" key="3">
    <source>
        <dbReference type="ARBA" id="ARBA00022448"/>
    </source>
</evidence>
<keyword evidence="5 8" id="KW-0812">Transmembrane</keyword>
<evidence type="ECO:0000313" key="10">
    <source>
        <dbReference type="Proteomes" id="UP000247978"/>
    </source>
</evidence>
<accession>A0A2V3WKP2</accession>
<comment type="caution">
    <text evidence="9">The sequence shown here is derived from an EMBL/GenBank/DDBJ whole genome shotgun (WGS) entry which is preliminary data.</text>
</comment>
<dbReference type="OrthoDB" id="2081904at2"/>
<dbReference type="AlphaFoldDB" id="A0A2V3WKP2"/>
<dbReference type="Pfam" id="PF03845">
    <property type="entry name" value="Spore_permease"/>
    <property type="match status" value="1"/>
</dbReference>
<dbReference type="GO" id="GO:0009847">
    <property type="term" value="P:spore germination"/>
    <property type="evidence" value="ECO:0007669"/>
    <property type="project" value="InterPro"/>
</dbReference>
<dbReference type="PANTHER" id="PTHR34975">
    <property type="entry name" value="SPORE GERMINATION PROTEIN A2"/>
    <property type="match status" value="1"/>
</dbReference>
<feature type="transmembrane region" description="Helical" evidence="8">
    <location>
        <begin position="303"/>
        <end position="321"/>
    </location>
</feature>
<reference evidence="9 10" key="1">
    <citation type="submission" date="2018-05" db="EMBL/GenBank/DDBJ databases">
        <title>Genomic Encyclopedia of Type Strains, Phase IV (KMG-IV): sequencing the most valuable type-strain genomes for metagenomic binning, comparative biology and taxonomic classification.</title>
        <authorList>
            <person name="Goeker M."/>
        </authorList>
    </citation>
    <scope>NUCLEOTIDE SEQUENCE [LARGE SCALE GENOMIC DNA]</scope>
    <source>
        <strain evidence="9 10">DSM 28556</strain>
    </source>
</reference>
<comment type="similarity">
    <text evidence="2">Belongs to the amino acid-polyamine-organocation (APC) superfamily. Spore germination protein (SGP) (TC 2.A.3.9) family.</text>
</comment>
<feature type="transmembrane region" description="Helical" evidence="8">
    <location>
        <begin position="157"/>
        <end position="177"/>
    </location>
</feature>
<proteinExistence type="inferred from homology"/>
<dbReference type="InterPro" id="IPR004761">
    <property type="entry name" value="Spore_GerAB"/>
</dbReference>
<keyword evidence="10" id="KW-1185">Reference proteome</keyword>
<gene>
    <name evidence="9" type="ORF">DFR56_10255</name>
</gene>
<keyword evidence="7 8" id="KW-0472">Membrane</keyword>
<feature type="transmembrane region" description="Helical" evidence="8">
    <location>
        <begin position="333"/>
        <end position="354"/>
    </location>
</feature>